<sequence length="526" mass="59033">MDTPLYPDPTQNPHTLVWKNVPELRHVKKLTCECDGSADCQYSPGAGSPKLGHFEVDQTPNSPVYPSYPTYRPRPVLLQHTYRYSSFDGTAQWRPIATSHLAITKQRHNYYRAPLSPSGSNLRNRQIARRRVAHPNHDGQYTLAPSGGQNDVFADYQRTMALDKLVFTRSHEVCHSCFVDKQNSVETPQRSKSADDLVSSGNITGAQDSVESTPDPSTPDLNNTDTTGVADAPTLNGDMKVGSGVLDGTGPVKTPPAERKTSKMSAFSRFFKPWKWRRRKKPSEKIEKTAVDLERQISMRTSREDLIKRGLLKEIDENGQPIIPKEAPIAEDEQEDNSCHDQVQSRYADIRTGALRRPDRIRSLREKYGLILDLGIFQSSWPGFSGCRCKTDFTLTTSINNGVCIINCCRYLEGVHGAVLLLDSSLGGSSMAPRRYATSPLIGWLFLCQTSSYGSNGSSSILKRGYNRLSDAPWYVDVDSWHTSFLPRLLRSWPTERLLFRCTYVCYPDPPFLELRMDLAGCTEEA</sequence>
<evidence type="ECO:0000256" key="3">
    <source>
        <dbReference type="ARBA" id="ARBA00023203"/>
    </source>
</evidence>
<dbReference type="EMBL" id="JAODUP010000068">
    <property type="protein sequence ID" value="KAK2164126.1"/>
    <property type="molecule type" value="Genomic_DNA"/>
</dbReference>
<name>A0AAD9NDD4_9ANNE</name>
<dbReference type="AlphaFoldDB" id="A0AAD9NDD4"/>
<evidence type="ECO:0000313" key="7">
    <source>
        <dbReference type="Proteomes" id="UP001208570"/>
    </source>
</evidence>
<dbReference type="InterPro" id="IPR004018">
    <property type="entry name" value="RPEL_repeat"/>
</dbReference>
<feature type="repeat" description="RPEL" evidence="4">
    <location>
        <begin position="291"/>
        <end position="316"/>
    </location>
</feature>
<dbReference type="GO" id="GO:0003779">
    <property type="term" value="F:actin binding"/>
    <property type="evidence" value="ECO:0007669"/>
    <property type="project" value="UniProtKB-KW"/>
</dbReference>
<accession>A0AAD9NDD4</accession>
<evidence type="ECO:0008006" key="8">
    <source>
        <dbReference type="Google" id="ProtNLM"/>
    </source>
</evidence>
<dbReference type="PANTHER" id="PTHR12751">
    <property type="entry name" value="PHOSPHATASE AND ACTIN REGULATOR PHACTR"/>
    <property type="match status" value="1"/>
</dbReference>
<evidence type="ECO:0000256" key="4">
    <source>
        <dbReference type="PROSITE-ProRule" id="PRU00401"/>
    </source>
</evidence>
<evidence type="ECO:0000256" key="2">
    <source>
        <dbReference type="ARBA" id="ARBA00022737"/>
    </source>
</evidence>
<feature type="region of interest" description="Disordered" evidence="5">
    <location>
        <begin position="184"/>
        <end position="263"/>
    </location>
</feature>
<comment type="caution">
    <text evidence="6">The sequence shown here is derived from an EMBL/GenBank/DDBJ whole genome shotgun (WGS) entry which is preliminary data.</text>
</comment>
<organism evidence="6 7">
    <name type="scientific">Paralvinella palmiformis</name>
    <dbReference type="NCBI Taxonomy" id="53620"/>
    <lineage>
        <taxon>Eukaryota</taxon>
        <taxon>Metazoa</taxon>
        <taxon>Spiralia</taxon>
        <taxon>Lophotrochozoa</taxon>
        <taxon>Annelida</taxon>
        <taxon>Polychaeta</taxon>
        <taxon>Sedentaria</taxon>
        <taxon>Canalipalpata</taxon>
        <taxon>Terebellida</taxon>
        <taxon>Terebelliformia</taxon>
        <taxon>Alvinellidae</taxon>
        <taxon>Paralvinella</taxon>
    </lineage>
</organism>
<proteinExistence type="inferred from homology"/>
<evidence type="ECO:0000313" key="6">
    <source>
        <dbReference type="EMBL" id="KAK2164126.1"/>
    </source>
</evidence>
<protein>
    <recommendedName>
        <fullName evidence="8">Phosphatase and actin regulator 1</fullName>
    </recommendedName>
</protein>
<feature type="compositionally biased region" description="Polar residues" evidence="5">
    <location>
        <begin position="199"/>
        <end position="227"/>
    </location>
</feature>
<evidence type="ECO:0000256" key="5">
    <source>
        <dbReference type="SAM" id="MobiDB-lite"/>
    </source>
</evidence>
<keyword evidence="7" id="KW-1185">Reference proteome</keyword>
<evidence type="ECO:0000256" key="1">
    <source>
        <dbReference type="ARBA" id="ARBA00009795"/>
    </source>
</evidence>
<dbReference type="PROSITE" id="PS51073">
    <property type="entry name" value="RPEL"/>
    <property type="match status" value="1"/>
</dbReference>
<gene>
    <name evidence="6" type="ORF">LSH36_68g04025</name>
</gene>
<dbReference type="PANTHER" id="PTHR12751:SF18">
    <property type="entry name" value="PHOSPHATASE AND ACTIN REGULATOR 1"/>
    <property type="match status" value="1"/>
</dbReference>
<reference evidence="6" key="1">
    <citation type="journal article" date="2023" name="Mol. Biol. Evol.">
        <title>Third-Generation Sequencing Reveals the Adaptive Role of the Epigenome in Three Deep-Sea Polychaetes.</title>
        <authorList>
            <person name="Perez M."/>
            <person name="Aroh O."/>
            <person name="Sun Y."/>
            <person name="Lan Y."/>
            <person name="Juniper S.K."/>
            <person name="Young C.R."/>
            <person name="Angers B."/>
            <person name="Qian P.Y."/>
        </authorList>
    </citation>
    <scope>NUCLEOTIDE SEQUENCE</scope>
    <source>
        <strain evidence="6">P08H-3</strain>
    </source>
</reference>
<comment type="similarity">
    <text evidence="1">Belongs to the phosphatase and actin regulator family.</text>
</comment>
<keyword evidence="2" id="KW-0677">Repeat</keyword>
<dbReference type="GO" id="GO:0030036">
    <property type="term" value="P:actin cytoskeleton organization"/>
    <property type="evidence" value="ECO:0007669"/>
    <property type="project" value="TreeGrafter"/>
</dbReference>
<keyword evidence="3" id="KW-0009">Actin-binding</keyword>
<dbReference type="Proteomes" id="UP001208570">
    <property type="component" value="Unassembled WGS sequence"/>
</dbReference>